<sequence>MSAGGFVARFNAIAAEQGRAGLTPAACLDGWRRFVDDLAEGYYDEEWADELDNDYWIRRFLGRVIVDSVVRAEAAWYVAEVEAIDVRFREIWRTSSRGADTPRE</sequence>
<dbReference type="Proteomes" id="UP001595912">
    <property type="component" value="Unassembled WGS sequence"/>
</dbReference>
<protein>
    <submittedName>
        <fullName evidence="1">Uncharacterized protein</fullName>
    </submittedName>
</protein>
<organism evidence="1 2">
    <name type="scientific">Dactylosporangium cerinum</name>
    <dbReference type="NCBI Taxonomy" id="1434730"/>
    <lineage>
        <taxon>Bacteria</taxon>
        <taxon>Bacillati</taxon>
        <taxon>Actinomycetota</taxon>
        <taxon>Actinomycetes</taxon>
        <taxon>Micromonosporales</taxon>
        <taxon>Micromonosporaceae</taxon>
        <taxon>Dactylosporangium</taxon>
    </lineage>
</organism>
<dbReference type="EMBL" id="JBHSIU010000032">
    <property type="protein sequence ID" value="MFC5001304.1"/>
    <property type="molecule type" value="Genomic_DNA"/>
</dbReference>
<accession>A0ABV9VZP0</accession>
<name>A0ABV9VZP0_9ACTN</name>
<evidence type="ECO:0000313" key="2">
    <source>
        <dbReference type="Proteomes" id="UP001595912"/>
    </source>
</evidence>
<keyword evidence="2" id="KW-1185">Reference proteome</keyword>
<reference evidence="2" key="1">
    <citation type="journal article" date="2019" name="Int. J. Syst. Evol. Microbiol.">
        <title>The Global Catalogue of Microorganisms (GCM) 10K type strain sequencing project: providing services to taxonomists for standard genome sequencing and annotation.</title>
        <authorList>
            <consortium name="The Broad Institute Genomics Platform"/>
            <consortium name="The Broad Institute Genome Sequencing Center for Infectious Disease"/>
            <person name="Wu L."/>
            <person name="Ma J."/>
        </authorList>
    </citation>
    <scope>NUCLEOTIDE SEQUENCE [LARGE SCALE GENOMIC DNA]</scope>
    <source>
        <strain evidence="2">CGMCC 4.7152</strain>
    </source>
</reference>
<proteinExistence type="predicted"/>
<evidence type="ECO:0000313" key="1">
    <source>
        <dbReference type="EMBL" id="MFC5001304.1"/>
    </source>
</evidence>
<gene>
    <name evidence="1" type="ORF">ACFPIJ_26155</name>
</gene>
<dbReference type="RefSeq" id="WP_380118207.1">
    <property type="nucleotide sequence ID" value="NZ_JBHSIU010000032.1"/>
</dbReference>
<comment type="caution">
    <text evidence="1">The sequence shown here is derived from an EMBL/GenBank/DDBJ whole genome shotgun (WGS) entry which is preliminary data.</text>
</comment>